<name>A0AAN8P604_PATCE</name>
<gene>
    <name evidence="3" type="ORF">SNE40_019492</name>
</gene>
<dbReference type="Gene3D" id="2.30.90.10">
    <property type="entry name" value="Heparin-binding Growth Factor, Midkine, Chain A- C-terminal Domain"/>
    <property type="match status" value="3"/>
</dbReference>
<proteinExistence type="predicted"/>
<dbReference type="Proteomes" id="UP001347796">
    <property type="component" value="Unassembled WGS sequence"/>
</dbReference>
<dbReference type="InterPro" id="IPR020090">
    <property type="entry name" value="PTN/MK_C_dom"/>
</dbReference>
<dbReference type="PANTHER" id="PTHR21050">
    <property type="entry name" value="MIDKINE AND PLEIOTROPHIN 1, ISOFORM A-RELATED"/>
    <property type="match status" value="1"/>
</dbReference>
<reference evidence="3 4" key="1">
    <citation type="submission" date="2024-01" db="EMBL/GenBank/DDBJ databases">
        <title>The genome of the rayed Mediterranean limpet Patella caerulea (Linnaeus, 1758).</title>
        <authorList>
            <person name="Anh-Thu Weber A."/>
            <person name="Halstead-Nussloch G."/>
        </authorList>
    </citation>
    <scope>NUCLEOTIDE SEQUENCE [LARGE SCALE GENOMIC DNA]</scope>
    <source>
        <strain evidence="3">AATW-2023a</strain>
        <tissue evidence="3">Whole specimen</tissue>
    </source>
</reference>
<keyword evidence="4" id="KW-1185">Reference proteome</keyword>
<evidence type="ECO:0000313" key="4">
    <source>
        <dbReference type="Proteomes" id="UP001347796"/>
    </source>
</evidence>
<comment type="caution">
    <text evidence="3">The sequence shown here is derived from an EMBL/GenBank/DDBJ whole genome shotgun (WGS) entry which is preliminary data.</text>
</comment>
<feature type="domain" description="Pleiotrophin/Midkine C-terminal" evidence="2">
    <location>
        <begin position="85"/>
        <end position="142"/>
    </location>
</feature>
<evidence type="ECO:0000256" key="1">
    <source>
        <dbReference type="SAM" id="SignalP"/>
    </source>
</evidence>
<evidence type="ECO:0000259" key="2">
    <source>
        <dbReference type="Pfam" id="PF01091"/>
    </source>
</evidence>
<dbReference type="GO" id="GO:0008201">
    <property type="term" value="F:heparin binding"/>
    <property type="evidence" value="ECO:0007669"/>
    <property type="project" value="TreeGrafter"/>
</dbReference>
<sequence length="196" mass="21989">MIKVGVISLILAITLIGCVLSDEILLRQERGARRQNRKLGCKYNKNPKVTACDPVTKTFNKTFTLKKGSEVCETTMVVTKPCNTGACRYRNNGPWSECDPATNMRTKTKILKKGGSTCEPTMTKTKPCKDETAKKRKNKQKKPCKYEKSDWNECDMTTNMRKRVLTLKNGDPNVCEAKKTVLKKCKKGKTGGMANQ</sequence>
<dbReference type="PANTHER" id="PTHR21050:SF1">
    <property type="entry name" value="MIDKINE AND PLEIOTROPHIN 1, ISOFORM A-RELATED"/>
    <property type="match status" value="1"/>
</dbReference>
<dbReference type="Pfam" id="PF01091">
    <property type="entry name" value="PTN_MK_C"/>
    <property type="match status" value="2"/>
</dbReference>
<organism evidence="3 4">
    <name type="scientific">Patella caerulea</name>
    <name type="common">Rayed Mediterranean limpet</name>
    <dbReference type="NCBI Taxonomy" id="87958"/>
    <lineage>
        <taxon>Eukaryota</taxon>
        <taxon>Metazoa</taxon>
        <taxon>Spiralia</taxon>
        <taxon>Lophotrochozoa</taxon>
        <taxon>Mollusca</taxon>
        <taxon>Gastropoda</taxon>
        <taxon>Patellogastropoda</taxon>
        <taxon>Patelloidea</taxon>
        <taxon>Patellidae</taxon>
        <taxon>Patella</taxon>
    </lineage>
</organism>
<evidence type="ECO:0000313" key="3">
    <source>
        <dbReference type="EMBL" id="KAK6171267.1"/>
    </source>
</evidence>
<feature type="domain" description="Pleiotrophin/Midkine C-terminal" evidence="2">
    <location>
        <begin position="39"/>
        <end position="84"/>
    </location>
</feature>
<dbReference type="PROSITE" id="PS51257">
    <property type="entry name" value="PROKAR_LIPOPROTEIN"/>
    <property type="match status" value="1"/>
</dbReference>
<dbReference type="InterPro" id="IPR038130">
    <property type="entry name" value="PTN/MK_C_dom_sf"/>
</dbReference>
<dbReference type="GO" id="GO:0048332">
    <property type="term" value="P:mesoderm morphogenesis"/>
    <property type="evidence" value="ECO:0007669"/>
    <property type="project" value="TreeGrafter"/>
</dbReference>
<dbReference type="AlphaFoldDB" id="A0AAN8P604"/>
<dbReference type="EMBL" id="JAZGQO010000014">
    <property type="protein sequence ID" value="KAK6171267.1"/>
    <property type="molecule type" value="Genomic_DNA"/>
</dbReference>
<keyword evidence="1" id="KW-0732">Signal</keyword>
<dbReference type="GO" id="GO:0005576">
    <property type="term" value="C:extracellular region"/>
    <property type="evidence" value="ECO:0007669"/>
    <property type="project" value="TreeGrafter"/>
</dbReference>
<feature type="signal peptide" evidence="1">
    <location>
        <begin position="1"/>
        <end position="21"/>
    </location>
</feature>
<dbReference type="GO" id="GO:0008083">
    <property type="term" value="F:growth factor activity"/>
    <property type="evidence" value="ECO:0007669"/>
    <property type="project" value="InterPro"/>
</dbReference>
<protein>
    <recommendedName>
        <fullName evidence="2">Pleiotrophin/Midkine C-terminal domain-containing protein</fullName>
    </recommendedName>
</protein>
<feature type="chain" id="PRO_5042943647" description="Pleiotrophin/Midkine C-terminal domain-containing protein" evidence="1">
    <location>
        <begin position="22"/>
        <end position="196"/>
    </location>
</feature>
<accession>A0AAN8P604</accession>